<organism evidence="3 4">
    <name type="scientific">Corynespora cassiicola Philippines</name>
    <dbReference type="NCBI Taxonomy" id="1448308"/>
    <lineage>
        <taxon>Eukaryota</taxon>
        <taxon>Fungi</taxon>
        <taxon>Dikarya</taxon>
        <taxon>Ascomycota</taxon>
        <taxon>Pezizomycotina</taxon>
        <taxon>Dothideomycetes</taxon>
        <taxon>Pleosporomycetidae</taxon>
        <taxon>Pleosporales</taxon>
        <taxon>Corynesporascaceae</taxon>
        <taxon>Corynespora</taxon>
    </lineage>
</organism>
<feature type="transmembrane region" description="Helical" evidence="1">
    <location>
        <begin position="167"/>
        <end position="187"/>
    </location>
</feature>
<evidence type="ECO:0000259" key="2">
    <source>
        <dbReference type="Pfam" id="PF01757"/>
    </source>
</evidence>
<accession>A0A2T2N3X3</accession>
<dbReference type="GO" id="GO:0016747">
    <property type="term" value="F:acyltransferase activity, transferring groups other than amino-acyl groups"/>
    <property type="evidence" value="ECO:0007669"/>
    <property type="project" value="InterPro"/>
</dbReference>
<dbReference type="InterPro" id="IPR002656">
    <property type="entry name" value="Acyl_transf_3_dom"/>
</dbReference>
<keyword evidence="1" id="KW-0472">Membrane</keyword>
<dbReference type="Pfam" id="PF01757">
    <property type="entry name" value="Acyl_transf_3"/>
    <property type="match status" value="1"/>
</dbReference>
<evidence type="ECO:0000256" key="1">
    <source>
        <dbReference type="SAM" id="Phobius"/>
    </source>
</evidence>
<feature type="transmembrane region" description="Helical" evidence="1">
    <location>
        <begin position="410"/>
        <end position="431"/>
    </location>
</feature>
<dbReference type="OrthoDB" id="5819582at2759"/>
<dbReference type="EMBL" id="KZ678151">
    <property type="protein sequence ID" value="PSN60104.1"/>
    <property type="molecule type" value="Genomic_DNA"/>
</dbReference>
<feature type="transmembrane region" description="Helical" evidence="1">
    <location>
        <begin position="240"/>
        <end position="262"/>
    </location>
</feature>
<evidence type="ECO:0000313" key="4">
    <source>
        <dbReference type="Proteomes" id="UP000240883"/>
    </source>
</evidence>
<protein>
    <recommendedName>
        <fullName evidence="2">Acyltransferase 3 domain-containing protein</fullName>
    </recommendedName>
</protein>
<sequence length="483" mass="54815">MVLGTGADLDGAPLLDAGFEKSSGAQSRPLIRPFKAFVGKISLRAAASILKPSFLDRNAKPQKSHPTAWLDGIRGYASFFVFIYHFQHLFHKAYNFGYASNGGKNDHWLIQLPIVRLMFTGSPMVSIFWVLSGISLSLKPIQLARSQSWDKFFDTMFSSIFRRALRLYLPVYFVQSCVLVATCLGMYNHAYALSKDWPFAGTNEVQHVVMTTNTEQIQHWATEMWHFANPFKPIRPRYDVHLWTIQLEFRNSIILFVTLVGYSKLRPQIRMVFTAILYAFCVTVNEGDIGLFIAGMGLAEFLLIRDEHAKQLPSAERKLPKQSRRTQALWIVVLLIGLHLLSWPAWKYESSLGYTTIHNLTPSFIKSTEITWSRIGAAMSLLAFCGSSHLRRPFHTPLAVYLGKISFPLYIVHGPINHILGTSLVEFYWSLTGNATLLTYELGIIAAFCTEAIVVVWLSDVLMRTIDTPSVRFGRTLQNRWAH</sequence>
<dbReference type="Proteomes" id="UP000240883">
    <property type="component" value="Unassembled WGS sequence"/>
</dbReference>
<dbReference type="PANTHER" id="PTHR23028:SF134">
    <property type="entry name" value="PUTATIVE (AFU_ORTHOLOGUE AFUA_4G08520)-RELATED"/>
    <property type="match status" value="1"/>
</dbReference>
<feature type="domain" description="Acyltransferase 3" evidence="2">
    <location>
        <begin position="68"/>
        <end position="449"/>
    </location>
</feature>
<dbReference type="PANTHER" id="PTHR23028">
    <property type="entry name" value="ACETYLTRANSFERASE"/>
    <property type="match status" value="1"/>
</dbReference>
<feature type="transmembrane region" description="Helical" evidence="1">
    <location>
        <begin position="370"/>
        <end position="390"/>
    </location>
</feature>
<dbReference type="STRING" id="1448308.A0A2T2N3X3"/>
<keyword evidence="4" id="KW-1185">Reference proteome</keyword>
<feature type="transmembrane region" description="Helical" evidence="1">
    <location>
        <begin position="437"/>
        <end position="458"/>
    </location>
</feature>
<gene>
    <name evidence="3" type="ORF">BS50DRAFT_564771</name>
</gene>
<dbReference type="InterPro" id="IPR050879">
    <property type="entry name" value="Acyltransferase_3"/>
</dbReference>
<evidence type="ECO:0000313" key="3">
    <source>
        <dbReference type="EMBL" id="PSN60104.1"/>
    </source>
</evidence>
<dbReference type="AlphaFoldDB" id="A0A2T2N3X3"/>
<feature type="transmembrane region" description="Helical" evidence="1">
    <location>
        <begin position="328"/>
        <end position="346"/>
    </location>
</feature>
<reference evidence="3 4" key="1">
    <citation type="journal article" date="2018" name="Front. Microbiol.">
        <title>Genome-Wide Analysis of Corynespora cassiicola Leaf Fall Disease Putative Effectors.</title>
        <authorList>
            <person name="Lopez D."/>
            <person name="Ribeiro S."/>
            <person name="Label P."/>
            <person name="Fumanal B."/>
            <person name="Venisse J.S."/>
            <person name="Kohler A."/>
            <person name="de Oliveira R.R."/>
            <person name="Labutti K."/>
            <person name="Lipzen A."/>
            <person name="Lail K."/>
            <person name="Bauer D."/>
            <person name="Ohm R.A."/>
            <person name="Barry K.W."/>
            <person name="Spatafora J."/>
            <person name="Grigoriev I.V."/>
            <person name="Martin F.M."/>
            <person name="Pujade-Renaud V."/>
        </authorList>
    </citation>
    <scope>NUCLEOTIDE SEQUENCE [LARGE SCALE GENOMIC DNA]</scope>
    <source>
        <strain evidence="3 4">Philippines</strain>
    </source>
</reference>
<proteinExistence type="predicted"/>
<keyword evidence="1" id="KW-0812">Transmembrane</keyword>
<feature type="transmembrane region" description="Helical" evidence="1">
    <location>
        <begin position="114"/>
        <end position="138"/>
    </location>
</feature>
<keyword evidence="1" id="KW-1133">Transmembrane helix</keyword>
<name>A0A2T2N3X3_CORCC</name>